<protein>
    <submittedName>
        <fullName evidence="2">Jg11991 protein</fullName>
    </submittedName>
</protein>
<feature type="compositionally biased region" description="Basic and acidic residues" evidence="1">
    <location>
        <begin position="94"/>
        <end position="103"/>
    </location>
</feature>
<comment type="caution">
    <text evidence="2">The sequence shown here is derived from an EMBL/GenBank/DDBJ whole genome shotgun (WGS) entry which is preliminary data.</text>
</comment>
<reference evidence="2" key="1">
    <citation type="submission" date="2022-03" db="EMBL/GenBank/DDBJ databases">
        <authorList>
            <person name="Lindestad O."/>
        </authorList>
    </citation>
    <scope>NUCLEOTIDE SEQUENCE</scope>
</reference>
<evidence type="ECO:0000313" key="3">
    <source>
        <dbReference type="Proteomes" id="UP000838756"/>
    </source>
</evidence>
<dbReference type="AlphaFoldDB" id="A0A8S4R9X4"/>
<gene>
    <name evidence="2" type="primary">jg11991</name>
    <name evidence="2" type="ORF">PAEG_LOCUS9873</name>
</gene>
<sequence length="131" mass="14991">MVCSLFLESGTQMRLTHSAATERPPQPVRAFWPNSIRRPFSSDYPYLVVYYLIDSDDEEEPQKYSINNDRIPTTPAAPAQSPTARAPGSASERTTSHRDRVYERYPPNSNFYTTCSALDLDSCTRYLSWSR</sequence>
<evidence type="ECO:0000256" key="1">
    <source>
        <dbReference type="SAM" id="MobiDB-lite"/>
    </source>
</evidence>
<accession>A0A8S4R9X4</accession>
<evidence type="ECO:0000313" key="2">
    <source>
        <dbReference type="EMBL" id="CAH2230687.1"/>
    </source>
</evidence>
<dbReference type="EMBL" id="CAKXAJ010024825">
    <property type="protein sequence ID" value="CAH2230687.1"/>
    <property type="molecule type" value="Genomic_DNA"/>
</dbReference>
<organism evidence="2 3">
    <name type="scientific">Pararge aegeria aegeria</name>
    <dbReference type="NCBI Taxonomy" id="348720"/>
    <lineage>
        <taxon>Eukaryota</taxon>
        <taxon>Metazoa</taxon>
        <taxon>Ecdysozoa</taxon>
        <taxon>Arthropoda</taxon>
        <taxon>Hexapoda</taxon>
        <taxon>Insecta</taxon>
        <taxon>Pterygota</taxon>
        <taxon>Neoptera</taxon>
        <taxon>Endopterygota</taxon>
        <taxon>Lepidoptera</taxon>
        <taxon>Glossata</taxon>
        <taxon>Ditrysia</taxon>
        <taxon>Papilionoidea</taxon>
        <taxon>Nymphalidae</taxon>
        <taxon>Satyrinae</taxon>
        <taxon>Satyrini</taxon>
        <taxon>Parargina</taxon>
        <taxon>Pararge</taxon>
    </lineage>
</organism>
<feature type="compositionally biased region" description="Low complexity" evidence="1">
    <location>
        <begin position="72"/>
        <end position="87"/>
    </location>
</feature>
<keyword evidence="3" id="KW-1185">Reference proteome</keyword>
<name>A0A8S4R9X4_9NEOP</name>
<feature type="region of interest" description="Disordered" evidence="1">
    <location>
        <begin position="61"/>
        <end position="105"/>
    </location>
</feature>
<dbReference type="Proteomes" id="UP000838756">
    <property type="component" value="Unassembled WGS sequence"/>
</dbReference>
<proteinExistence type="predicted"/>